<dbReference type="AlphaFoldDB" id="A0A317CJ61"/>
<dbReference type="InterPro" id="IPR024423">
    <property type="entry name" value="DUF3050"/>
</dbReference>
<dbReference type="RefSeq" id="WP_109837193.1">
    <property type="nucleotide sequence ID" value="NZ_QGKM01000017.1"/>
</dbReference>
<evidence type="ECO:0000313" key="2">
    <source>
        <dbReference type="Proteomes" id="UP000245539"/>
    </source>
</evidence>
<gene>
    <name evidence="1" type="ORF">DKW60_08320</name>
</gene>
<reference evidence="1 2" key="1">
    <citation type="submission" date="2018-05" db="EMBL/GenBank/DDBJ databases">
        <title>Leucothrix arctica sp. nov., isolated from Arctic seawater.</title>
        <authorList>
            <person name="Choi A."/>
            <person name="Baek K."/>
        </authorList>
    </citation>
    <scope>NUCLEOTIDE SEQUENCE [LARGE SCALE GENOMIC DNA]</scope>
    <source>
        <strain evidence="1 2">JCM 18388</strain>
    </source>
</reference>
<name>A0A317CJ61_9GAMM</name>
<protein>
    <submittedName>
        <fullName evidence="1">Heme oxygenase</fullName>
    </submittedName>
</protein>
<dbReference type="Gene3D" id="1.20.910.10">
    <property type="entry name" value="Heme oxygenase-like"/>
    <property type="match status" value="1"/>
</dbReference>
<dbReference type="OrthoDB" id="9791270at2"/>
<dbReference type="Proteomes" id="UP000245539">
    <property type="component" value="Unassembled WGS sequence"/>
</dbReference>
<keyword evidence="2" id="KW-1185">Reference proteome</keyword>
<proteinExistence type="predicted"/>
<dbReference type="InterPro" id="IPR016084">
    <property type="entry name" value="Haem_Oase-like_multi-hlx"/>
</dbReference>
<organism evidence="1 2">
    <name type="scientific">Leucothrix pacifica</name>
    <dbReference type="NCBI Taxonomy" id="1247513"/>
    <lineage>
        <taxon>Bacteria</taxon>
        <taxon>Pseudomonadati</taxon>
        <taxon>Pseudomonadota</taxon>
        <taxon>Gammaproteobacteria</taxon>
        <taxon>Thiotrichales</taxon>
        <taxon>Thiotrichaceae</taxon>
        <taxon>Leucothrix</taxon>
    </lineage>
</organism>
<comment type="caution">
    <text evidence="1">The sequence shown here is derived from an EMBL/GenBank/DDBJ whole genome shotgun (WGS) entry which is preliminary data.</text>
</comment>
<dbReference type="EMBL" id="QGKM01000017">
    <property type="protein sequence ID" value="PWQ98221.1"/>
    <property type="molecule type" value="Genomic_DNA"/>
</dbReference>
<dbReference type="Pfam" id="PF11251">
    <property type="entry name" value="DUF3050"/>
    <property type="match status" value="1"/>
</dbReference>
<evidence type="ECO:0000313" key="1">
    <source>
        <dbReference type="EMBL" id="PWQ98221.1"/>
    </source>
</evidence>
<accession>A0A317CJ61</accession>
<sequence length="255" mass="29029">MPREITIEVIQSFNQTLDNHPIYQAVATIEDLQCFMQHHVYSVWDFMSLIKYLQSVVAPTQYPWTPLGDASVRRFINELVLEEESDETHITGEFSSHFELYQLAMKEVGANTTGIETFIQTLLDGGIQGALEMPEVPLPSRRFTQTTFGFIEKNRPHEVAAALALGREHIIPMMFRSILRRIGVTDQQAPIFHFYLNRHIHLDQDFHAPLSLRLLNGLCAGDPVKIEEAIEAARVAVNARVEFWDGVLGAIETKR</sequence>
<dbReference type="SUPFAM" id="SSF48613">
    <property type="entry name" value="Heme oxygenase-like"/>
    <property type="match status" value="1"/>
</dbReference>